<name>A0A6A6X6T3_9PLEO</name>
<dbReference type="EMBL" id="MU001997">
    <property type="protein sequence ID" value="KAF2791874.1"/>
    <property type="molecule type" value="Genomic_DNA"/>
</dbReference>
<reference evidence="2" key="1">
    <citation type="journal article" date="2020" name="Stud. Mycol.">
        <title>101 Dothideomycetes genomes: a test case for predicting lifestyles and emergence of pathogens.</title>
        <authorList>
            <person name="Haridas S."/>
            <person name="Albert R."/>
            <person name="Binder M."/>
            <person name="Bloem J."/>
            <person name="Labutti K."/>
            <person name="Salamov A."/>
            <person name="Andreopoulos B."/>
            <person name="Baker S."/>
            <person name="Barry K."/>
            <person name="Bills G."/>
            <person name="Bluhm B."/>
            <person name="Cannon C."/>
            <person name="Castanera R."/>
            <person name="Culley D."/>
            <person name="Daum C."/>
            <person name="Ezra D."/>
            <person name="Gonzalez J."/>
            <person name="Henrissat B."/>
            <person name="Kuo A."/>
            <person name="Liang C."/>
            <person name="Lipzen A."/>
            <person name="Lutzoni F."/>
            <person name="Magnuson J."/>
            <person name="Mondo S."/>
            <person name="Nolan M."/>
            <person name="Ohm R."/>
            <person name="Pangilinan J."/>
            <person name="Park H.-J."/>
            <person name="Ramirez L."/>
            <person name="Alfaro M."/>
            <person name="Sun H."/>
            <person name="Tritt A."/>
            <person name="Yoshinaga Y."/>
            <person name="Zwiers L.-H."/>
            <person name="Turgeon B."/>
            <person name="Goodwin S."/>
            <person name="Spatafora J."/>
            <person name="Crous P."/>
            <person name="Grigoriev I."/>
        </authorList>
    </citation>
    <scope>NUCLEOTIDE SEQUENCE</scope>
    <source>
        <strain evidence="2">CBS 109.77</strain>
    </source>
</reference>
<protein>
    <submittedName>
        <fullName evidence="2">Uncharacterized protein</fullName>
    </submittedName>
</protein>
<dbReference type="Proteomes" id="UP000799757">
    <property type="component" value="Unassembled WGS sequence"/>
</dbReference>
<feature type="compositionally biased region" description="Basic residues" evidence="1">
    <location>
        <begin position="43"/>
        <end position="55"/>
    </location>
</feature>
<evidence type="ECO:0000313" key="2">
    <source>
        <dbReference type="EMBL" id="KAF2791874.1"/>
    </source>
</evidence>
<gene>
    <name evidence="2" type="ORF">K505DRAFT_60884</name>
</gene>
<evidence type="ECO:0000313" key="3">
    <source>
        <dbReference type="Proteomes" id="UP000799757"/>
    </source>
</evidence>
<feature type="compositionally biased region" description="Basic and acidic residues" evidence="1">
    <location>
        <begin position="74"/>
        <end position="84"/>
    </location>
</feature>
<organism evidence="2 3">
    <name type="scientific">Melanomma pulvis-pyrius CBS 109.77</name>
    <dbReference type="NCBI Taxonomy" id="1314802"/>
    <lineage>
        <taxon>Eukaryota</taxon>
        <taxon>Fungi</taxon>
        <taxon>Dikarya</taxon>
        <taxon>Ascomycota</taxon>
        <taxon>Pezizomycotina</taxon>
        <taxon>Dothideomycetes</taxon>
        <taxon>Pleosporomycetidae</taxon>
        <taxon>Pleosporales</taxon>
        <taxon>Melanommataceae</taxon>
        <taxon>Melanomma</taxon>
    </lineage>
</organism>
<feature type="region of interest" description="Disordered" evidence="1">
    <location>
        <begin position="38"/>
        <end position="84"/>
    </location>
</feature>
<accession>A0A6A6X6T3</accession>
<dbReference type="AlphaFoldDB" id="A0A6A6X6T3"/>
<sequence>MPLQFHSTRSLVHSPRFNQCMWTCAHGVNRAPYRSCISESAARRRPPPPTKKRLTVIRGGKREQGGQAGRRGRRTEAGSDGGRE</sequence>
<evidence type="ECO:0000256" key="1">
    <source>
        <dbReference type="SAM" id="MobiDB-lite"/>
    </source>
</evidence>
<proteinExistence type="predicted"/>
<keyword evidence="3" id="KW-1185">Reference proteome</keyword>